<dbReference type="PANTHER" id="PTHR30309:SF0">
    <property type="entry name" value="GLYCEROL-3-PHOSPHATE ACYLTRANSFERASE-RELATED"/>
    <property type="match status" value="1"/>
</dbReference>
<evidence type="ECO:0000256" key="3">
    <source>
        <dbReference type="ARBA" id="ARBA00022679"/>
    </source>
</evidence>
<dbReference type="AlphaFoldDB" id="A0A1M6KZ90"/>
<keyword evidence="4 10" id="KW-0812">Transmembrane</keyword>
<evidence type="ECO:0000256" key="1">
    <source>
        <dbReference type="ARBA" id="ARBA00022475"/>
    </source>
</evidence>
<keyword evidence="8" id="KW-0594">Phospholipid biosynthesis</keyword>
<keyword evidence="11" id="KW-0012">Acyltransferase</keyword>
<evidence type="ECO:0000256" key="7">
    <source>
        <dbReference type="ARBA" id="ARBA00023136"/>
    </source>
</evidence>
<evidence type="ECO:0000256" key="6">
    <source>
        <dbReference type="ARBA" id="ARBA00023098"/>
    </source>
</evidence>
<accession>A0A1M6KZ90</accession>
<evidence type="ECO:0000256" key="10">
    <source>
        <dbReference type="SAM" id="Phobius"/>
    </source>
</evidence>
<keyword evidence="7 10" id="KW-0472">Membrane</keyword>
<keyword evidence="1" id="KW-1003">Cell membrane</keyword>
<dbReference type="GO" id="GO:0043772">
    <property type="term" value="F:acyl-phosphate glycerol-3-phosphate acyltransferase activity"/>
    <property type="evidence" value="ECO:0007669"/>
    <property type="project" value="InterPro"/>
</dbReference>
<dbReference type="RefSeq" id="WP_073272790.1">
    <property type="nucleotide sequence ID" value="NZ_FRAC01000006.1"/>
</dbReference>
<feature type="transmembrane region" description="Helical" evidence="10">
    <location>
        <begin position="78"/>
        <end position="96"/>
    </location>
</feature>
<evidence type="ECO:0000256" key="5">
    <source>
        <dbReference type="ARBA" id="ARBA00022989"/>
    </source>
</evidence>
<keyword evidence="5 10" id="KW-1133">Transmembrane helix</keyword>
<organism evidence="11 12">
    <name type="scientific">Anaerocolumna jejuensis DSM 15929</name>
    <dbReference type="NCBI Taxonomy" id="1121322"/>
    <lineage>
        <taxon>Bacteria</taxon>
        <taxon>Bacillati</taxon>
        <taxon>Bacillota</taxon>
        <taxon>Clostridia</taxon>
        <taxon>Lachnospirales</taxon>
        <taxon>Lachnospiraceae</taxon>
        <taxon>Anaerocolumna</taxon>
    </lineage>
</organism>
<dbReference type="OrthoDB" id="9777124at2"/>
<dbReference type="SMART" id="SM01207">
    <property type="entry name" value="G3P_acyltransf"/>
    <property type="match status" value="1"/>
</dbReference>
<evidence type="ECO:0000256" key="2">
    <source>
        <dbReference type="ARBA" id="ARBA00022516"/>
    </source>
</evidence>
<evidence type="ECO:0000313" key="11">
    <source>
        <dbReference type="EMBL" id="SHJ64313.1"/>
    </source>
</evidence>
<dbReference type="Proteomes" id="UP000184386">
    <property type="component" value="Unassembled WGS sequence"/>
</dbReference>
<dbReference type="GO" id="GO:0008654">
    <property type="term" value="P:phospholipid biosynthetic process"/>
    <property type="evidence" value="ECO:0007669"/>
    <property type="project" value="UniProtKB-KW"/>
</dbReference>
<feature type="transmembrane region" description="Helical" evidence="10">
    <location>
        <begin position="155"/>
        <end position="181"/>
    </location>
</feature>
<keyword evidence="6" id="KW-0443">Lipid metabolism</keyword>
<keyword evidence="2" id="KW-0444">Lipid biosynthesis</keyword>
<dbReference type="InterPro" id="IPR003811">
    <property type="entry name" value="G3P_acylTferase_PlsY"/>
</dbReference>
<protein>
    <submittedName>
        <fullName evidence="11">Glycerol-3-phosphate acyltransferase PlsY</fullName>
    </submittedName>
</protein>
<dbReference type="EMBL" id="FRAC01000006">
    <property type="protein sequence ID" value="SHJ64313.1"/>
    <property type="molecule type" value="Genomic_DNA"/>
</dbReference>
<keyword evidence="9" id="KW-1208">Phospholipid metabolism</keyword>
<reference evidence="11 12" key="1">
    <citation type="submission" date="2016-11" db="EMBL/GenBank/DDBJ databases">
        <authorList>
            <person name="Jaros S."/>
            <person name="Januszkiewicz K."/>
            <person name="Wedrychowicz H."/>
        </authorList>
    </citation>
    <scope>NUCLEOTIDE SEQUENCE [LARGE SCALE GENOMIC DNA]</scope>
    <source>
        <strain evidence="11 12">DSM 15929</strain>
    </source>
</reference>
<name>A0A1M6KZ90_9FIRM</name>
<dbReference type="STRING" id="1121322.SAMN02745136_00637"/>
<evidence type="ECO:0000256" key="8">
    <source>
        <dbReference type="ARBA" id="ARBA00023209"/>
    </source>
</evidence>
<evidence type="ECO:0000256" key="4">
    <source>
        <dbReference type="ARBA" id="ARBA00022692"/>
    </source>
</evidence>
<evidence type="ECO:0000313" key="12">
    <source>
        <dbReference type="Proteomes" id="UP000184386"/>
    </source>
</evidence>
<sequence length="202" mass="22328">MRYLLFIAAGYCCGSILFAYFLPKILYDVDITEISDDKNPGTHNAFKYGSKVVGTEVLILELLKGFLPVFLGTQFLDVSNNVFAVVMAAPVLGHAYPLYRHGRGGKAIAVTFGVLMGLFPIITPLSLLVFFYLLFSCVIRISPDSCKSIVTFLCFGVSALLLIDIRAVAAGCVVITAIVLYRHYQKHMTESLEISLFRKRVV</sequence>
<dbReference type="Pfam" id="PF02660">
    <property type="entry name" value="G3P_acyltransf"/>
    <property type="match status" value="1"/>
</dbReference>
<proteinExistence type="predicted"/>
<dbReference type="GO" id="GO:0005886">
    <property type="term" value="C:plasma membrane"/>
    <property type="evidence" value="ECO:0007669"/>
    <property type="project" value="InterPro"/>
</dbReference>
<evidence type="ECO:0000256" key="9">
    <source>
        <dbReference type="ARBA" id="ARBA00023264"/>
    </source>
</evidence>
<keyword evidence="12" id="KW-1185">Reference proteome</keyword>
<feature type="transmembrane region" description="Helical" evidence="10">
    <location>
        <begin position="108"/>
        <end position="135"/>
    </location>
</feature>
<gene>
    <name evidence="11" type="ORF">SAMN02745136_00637</name>
</gene>
<dbReference type="PANTHER" id="PTHR30309">
    <property type="entry name" value="INNER MEMBRANE PROTEIN YGIH"/>
    <property type="match status" value="1"/>
</dbReference>
<keyword evidence="3 11" id="KW-0808">Transferase</keyword>